<evidence type="ECO:0000313" key="1">
    <source>
        <dbReference type="EMBL" id="AHL22975.1"/>
    </source>
</evidence>
<dbReference type="RefSeq" id="WP_042691132.1">
    <property type="nucleotide sequence ID" value="NZ_CP007264.1"/>
</dbReference>
<dbReference type="EMBL" id="CP007264">
    <property type="protein sequence ID" value="AHL22975.1"/>
    <property type="molecule type" value="Genomic_DNA"/>
</dbReference>
<dbReference type="AlphaFoldDB" id="W8P627"/>
<reference evidence="1 2" key="1">
    <citation type="submission" date="2014-02" db="EMBL/GenBank/DDBJ databases">
        <title>Genome Sequence of an Hyperthermophilic Archaeon, Thermococcus nautili 30-1, producing viral vesicles.</title>
        <authorList>
            <person name="Oberto J."/>
            <person name="Gaudin M."/>
            <person name="Cossu M."/>
            <person name="Gorlas A."/>
            <person name="Slesarev A."/>
            <person name="Marguet E."/>
            <person name="Forterre P."/>
        </authorList>
    </citation>
    <scope>NUCLEOTIDE SEQUENCE [LARGE SCALE GENOMIC DNA]</scope>
    <source>
        <strain evidence="1 2">30-1</strain>
    </source>
</reference>
<protein>
    <submittedName>
        <fullName evidence="1">Uncharacterized protein</fullName>
    </submittedName>
</protein>
<gene>
    <name evidence="1" type="ORF">BD01_1364</name>
</gene>
<dbReference type="STRING" id="195522.BD01_1364"/>
<name>W8P627_9EURY</name>
<dbReference type="GeneID" id="82170555"/>
<dbReference type="Proteomes" id="UP000019434">
    <property type="component" value="Chromosome"/>
</dbReference>
<dbReference type="OrthoDB" id="85875at2157"/>
<dbReference type="HOGENOM" id="CLU_102063_2_0_2"/>
<dbReference type="Pfam" id="PF03192">
    <property type="entry name" value="DUF257"/>
    <property type="match status" value="1"/>
</dbReference>
<accession>W8P627</accession>
<dbReference type="eggNOG" id="arCOG03792">
    <property type="taxonomic scope" value="Archaea"/>
</dbReference>
<keyword evidence="2" id="KW-1185">Reference proteome</keyword>
<dbReference type="InterPro" id="IPR005489">
    <property type="entry name" value="DUF257"/>
</dbReference>
<dbReference type="KEGG" id="tnu:BD01_1364"/>
<organism evidence="1 2">
    <name type="scientific">Thermococcus nautili</name>
    <dbReference type="NCBI Taxonomy" id="195522"/>
    <lineage>
        <taxon>Archaea</taxon>
        <taxon>Methanobacteriati</taxon>
        <taxon>Methanobacteriota</taxon>
        <taxon>Thermococci</taxon>
        <taxon>Thermococcales</taxon>
        <taxon>Thermococcaceae</taxon>
        <taxon>Thermococcus</taxon>
    </lineage>
</organism>
<sequence length="212" mass="23785">MGIAEIVMTRRTSALVEHTSEDIVGYAFVKFLKETMDRYDGSMDVVVTDFVDALPVYLYQAELLGLDVDFIGNISVIKVGGKINVGNVLYKVPISPYPVYKTRYEDALSKIVESRAGRVQLNVQLGIEMVMNLFDRKELIEQIHDIGRQIIQNKDVINVVFVNVEAVERASSEALPLLRVMFPMVLQLRGGGETFTVRKSVFPRLRGISGEV</sequence>
<proteinExistence type="predicted"/>
<dbReference type="Gene3D" id="3.40.50.11570">
    <property type="entry name" value="Protein of unknown function DUF257"/>
    <property type="match status" value="1"/>
</dbReference>
<evidence type="ECO:0000313" key="2">
    <source>
        <dbReference type="Proteomes" id="UP000019434"/>
    </source>
</evidence>